<evidence type="ECO:0000313" key="2">
    <source>
        <dbReference type="EMBL" id="MBK1715012.1"/>
    </source>
</evidence>
<gene>
    <name evidence="2" type="ORF">CKO43_19810</name>
</gene>
<feature type="domain" description="RES" evidence="1">
    <location>
        <begin position="23"/>
        <end position="103"/>
    </location>
</feature>
<evidence type="ECO:0000313" key="3">
    <source>
        <dbReference type="Proteomes" id="UP001041814"/>
    </source>
</evidence>
<protein>
    <recommendedName>
        <fullName evidence="1">RES domain-containing protein</fullName>
    </recommendedName>
</protein>
<evidence type="ECO:0000259" key="1">
    <source>
        <dbReference type="Pfam" id="PF08808"/>
    </source>
</evidence>
<keyword evidence="3" id="KW-1185">Reference proteome</keyword>
<reference evidence="2" key="2">
    <citation type="journal article" date="2020" name="Microorganisms">
        <title>Osmotic Adaptation and Compatible Solute Biosynthesis of Phototrophic Bacteria as Revealed from Genome Analyses.</title>
        <authorList>
            <person name="Imhoff J.F."/>
            <person name="Rahn T."/>
            <person name="Kunzel S."/>
            <person name="Keller A."/>
            <person name="Neulinger S.C."/>
        </authorList>
    </citation>
    <scope>NUCLEOTIDE SEQUENCE</scope>
    <source>
        <strain evidence="2">IM 151</strain>
    </source>
</reference>
<dbReference type="InterPro" id="IPR014914">
    <property type="entry name" value="RES_dom"/>
</dbReference>
<comment type="caution">
    <text evidence="2">The sequence shown here is derived from an EMBL/GenBank/DDBJ whole genome shotgun (WGS) entry which is preliminary data.</text>
</comment>
<accession>A0ABS1DY47</accession>
<reference evidence="2" key="1">
    <citation type="submission" date="2017-08" db="EMBL/GenBank/DDBJ databases">
        <authorList>
            <person name="Imhoff J.F."/>
            <person name="Rahn T."/>
            <person name="Kuenzel S."/>
            <person name="Neulinger S.C."/>
        </authorList>
    </citation>
    <scope>NUCLEOTIDE SEQUENCE</scope>
    <source>
        <strain evidence="2">IM 151</strain>
    </source>
</reference>
<dbReference type="EMBL" id="NRRU01000091">
    <property type="protein sequence ID" value="MBK1715012.1"/>
    <property type="molecule type" value="Genomic_DNA"/>
</dbReference>
<organism evidence="2 3">
    <name type="scientific">Rubrivivax gelatinosus</name>
    <name type="common">Rhodocyclus gelatinosus</name>
    <name type="synonym">Rhodopseudomonas gelatinosa</name>
    <dbReference type="NCBI Taxonomy" id="28068"/>
    <lineage>
        <taxon>Bacteria</taxon>
        <taxon>Pseudomonadati</taxon>
        <taxon>Pseudomonadota</taxon>
        <taxon>Betaproteobacteria</taxon>
        <taxon>Burkholderiales</taxon>
        <taxon>Sphaerotilaceae</taxon>
        <taxon>Rubrivivax</taxon>
    </lineage>
</organism>
<dbReference type="Proteomes" id="UP001041814">
    <property type="component" value="Unassembled WGS sequence"/>
</dbReference>
<proteinExistence type="predicted"/>
<dbReference type="Pfam" id="PF08808">
    <property type="entry name" value="RES"/>
    <property type="match status" value="1"/>
</dbReference>
<sequence length="114" mass="12457">MRVKISDLGYLPETHLPEGSSLFRIQWARPRASSVSRGPLKLPVAGTGHGRFDLTAHPVAYLAESPETAADETLARRETVSMSISTLLKRRLLTLHTTRSTRLGGARSRPLSPA</sequence>
<name>A0ABS1DY47_RUBGE</name>